<sequence length="441" mass="48033">MVRHWKIIAALGALPVVAGMAGLLLTGGESGGPPSNEPCSLIAAYGGIFEVPSGVEVEVSDDNRPGLLDRVHACVESELSEDASTRYRQMAGTLTGSDRSSTQQAERNFVEIELAAAIAATDAAEQQRQVARRLARGRLEFDEIVKRQGASSVLKDSGLDRDRVKYRNSVAAYQKSCVDAGVPVPGPLATDPAWTFGGELDAEADRYFFRADWNDAEVWTYRSAASDGFCVMLVRRKANKEEQYAGTICTDRLQTNACFFDNVVYDGSGTKRIGWEDFKKRDFGELVHPKDGQDFCNMCHLGNNPFIVHPETTLGKVVKSMYAADVPNSQKFEFVGLGDEPSPWFNFDPIVPPSPGGCFTCHGLPKITSGRFCAGIVEIAANRTMPPGHWPSEPQIGAPWFWPDSNGCFSGDLAPLADYFPSLVKLQSVCSGNVEKICQAR</sequence>
<dbReference type="RefSeq" id="WP_132553301.1">
    <property type="nucleotide sequence ID" value="NZ_SMBK01000017.1"/>
</dbReference>
<gene>
    <name evidence="1" type="ORF">EV129_117133</name>
</gene>
<evidence type="ECO:0000313" key="1">
    <source>
        <dbReference type="EMBL" id="TCU33136.1"/>
    </source>
</evidence>
<accession>A0A4R3RNP0</accession>
<name>A0A4R3RNP0_9HYPH</name>
<organism evidence="1 2">
    <name type="scientific">Rhizobium azibense</name>
    <dbReference type="NCBI Taxonomy" id="1136135"/>
    <lineage>
        <taxon>Bacteria</taxon>
        <taxon>Pseudomonadati</taxon>
        <taxon>Pseudomonadota</taxon>
        <taxon>Alphaproteobacteria</taxon>
        <taxon>Hyphomicrobiales</taxon>
        <taxon>Rhizobiaceae</taxon>
        <taxon>Rhizobium/Agrobacterium group</taxon>
        <taxon>Rhizobium</taxon>
    </lineage>
</organism>
<proteinExistence type="predicted"/>
<reference evidence="1 2" key="1">
    <citation type="submission" date="2019-03" db="EMBL/GenBank/DDBJ databases">
        <title>Genomic Encyclopedia of Type Strains, Phase IV (KMG-V): Genome sequencing to study the core and pangenomes of soil and plant-associated prokaryotes.</title>
        <authorList>
            <person name="Whitman W."/>
        </authorList>
    </citation>
    <scope>NUCLEOTIDE SEQUENCE [LARGE SCALE GENOMIC DNA]</scope>
    <source>
        <strain evidence="1 2">IE4868</strain>
    </source>
</reference>
<dbReference type="AlphaFoldDB" id="A0A4R3RNP0"/>
<dbReference type="EMBL" id="SMBK01000017">
    <property type="protein sequence ID" value="TCU33136.1"/>
    <property type="molecule type" value="Genomic_DNA"/>
</dbReference>
<evidence type="ECO:0000313" key="2">
    <source>
        <dbReference type="Proteomes" id="UP000295507"/>
    </source>
</evidence>
<dbReference type="Proteomes" id="UP000295507">
    <property type="component" value="Unassembled WGS sequence"/>
</dbReference>
<comment type="caution">
    <text evidence="1">The sequence shown here is derived from an EMBL/GenBank/DDBJ whole genome shotgun (WGS) entry which is preliminary data.</text>
</comment>
<protein>
    <submittedName>
        <fullName evidence="1">Uncharacterized protein</fullName>
    </submittedName>
</protein>